<gene>
    <name evidence="13" type="ORF">CR492_14705</name>
</gene>
<evidence type="ECO:0000256" key="5">
    <source>
        <dbReference type="ARBA" id="ARBA00022984"/>
    </source>
</evidence>
<dbReference type="InterPro" id="IPR007730">
    <property type="entry name" value="SPOR-like_dom"/>
</dbReference>
<dbReference type="AlphaFoldDB" id="A0A2J7TEN5"/>
<dbReference type="OrthoDB" id="5291989at2"/>
<evidence type="ECO:0000259" key="12">
    <source>
        <dbReference type="Pfam" id="PF05036"/>
    </source>
</evidence>
<keyword evidence="4" id="KW-0133">Cell shape</keyword>
<feature type="transmembrane region" description="Helical" evidence="10">
    <location>
        <begin position="15"/>
        <end position="34"/>
    </location>
</feature>
<dbReference type="Proteomes" id="UP000236286">
    <property type="component" value="Unassembled WGS sequence"/>
</dbReference>
<evidence type="ECO:0000256" key="4">
    <source>
        <dbReference type="ARBA" id="ARBA00022960"/>
    </source>
</evidence>
<keyword evidence="6" id="KW-0961">Cell wall biogenesis/degradation</keyword>
<dbReference type="GO" id="GO:0071555">
    <property type="term" value="P:cell wall organization"/>
    <property type="evidence" value="ECO:0007669"/>
    <property type="project" value="UniProtKB-KW"/>
</dbReference>
<keyword evidence="10" id="KW-0812">Transmembrane</keyword>
<evidence type="ECO:0000259" key="11">
    <source>
        <dbReference type="Pfam" id="PF00768"/>
    </source>
</evidence>
<accession>A0A2J7TEN5</accession>
<keyword evidence="13" id="KW-0121">Carboxypeptidase</keyword>
<name>A0A2J7TEN5_METSI</name>
<evidence type="ECO:0000256" key="6">
    <source>
        <dbReference type="ARBA" id="ARBA00023316"/>
    </source>
</evidence>
<evidence type="ECO:0000313" key="14">
    <source>
        <dbReference type="Proteomes" id="UP000236286"/>
    </source>
</evidence>
<comment type="caution">
    <text evidence="13">The sequence shown here is derived from an EMBL/GenBank/DDBJ whole genome shotgun (WGS) entry which is preliminary data.</text>
</comment>
<evidence type="ECO:0000256" key="8">
    <source>
        <dbReference type="PIRSR" id="PIRSR618044-2"/>
    </source>
</evidence>
<keyword evidence="13" id="KW-0645">Protease</keyword>
<protein>
    <submittedName>
        <fullName evidence="13">D-alanyl-D-alanine carboxypeptidase</fullName>
    </submittedName>
</protein>
<evidence type="ECO:0000256" key="1">
    <source>
        <dbReference type="ARBA" id="ARBA00007164"/>
    </source>
</evidence>
<feature type="domain" description="SPOR" evidence="12">
    <location>
        <begin position="533"/>
        <end position="611"/>
    </location>
</feature>
<dbReference type="SUPFAM" id="SSF56601">
    <property type="entry name" value="beta-lactamase/transpeptidase-like"/>
    <property type="match status" value="1"/>
</dbReference>
<keyword evidence="3" id="KW-0378">Hydrolase</keyword>
<dbReference type="Gene3D" id="3.30.70.1070">
    <property type="entry name" value="Sporulation related repeat"/>
    <property type="match status" value="1"/>
</dbReference>
<keyword evidence="5" id="KW-0573">Peptidoglycan synthesis</keyword>
<dbReference type="GO" id="GO:0008360">
    <property type="term" value="P:regulation of cell shape"/>
    <property type="evidence" value="ECO:0007669"/>
    <property type="project" value="UniProtKB-KW"/>
</dbReference>
<dbReference type="PANTHER" id="PTHR21581">
    <property type="entry name" value="D-ALANYL-D-ALANINE CARBOXYPEPTIDASE"/>
    <property type="match status" value="1"/>
</dbReference>
<feature type="domain" description="Peptidase S11 D-alanyl-D-alanine carboxypeptidase A N-terminal" evidence="11">
    <location>
        <begin position="80"/>
        <end position="296"/>
    </location>
</feature>
<dbReference type="Gene3D" id="3.40.710.10">
    <property type="entry name" value="DD-peptidase/beta-lactamase superfamily"/>
    <property type="match status" value="1"/>
</dbReference>
<feature type="active site" description="Proton acceptor" evidence="7">
    <location>
        <position position="108"/>
    </location>
</feature>
<evidence type="ECO:0000256" key="10">
    <source>
        <dbReference type="SAM" id="Phobius"/>
    </source>
</evidence>
<keyword evidence="2" id="KW-0732">Signal</keyword>
<dbReference type="InterPro" id="IPR012338">
    <property type="entry name" value="Beta-lactam/transpept-like"/>
</dbReference>
<feature type="binding site" evidence="8">
    <location>
        <position position="267"/>
    </location>
    <ligand>
        <name>substrate</name>
    </ligand>
</feature>
<dbReference type="InterPro" id="IPR036680">
    <property type="entry name" value="SPOR-like_sf"/>
</dbReference>
<reference evidence="13 14" key="1">
    <citation type="submission" date="2017-10" db="EMBL/GenBank/DDBJ databases">
        <title>Genome announcement of Methylocella silvestris TVC from permafrost.</title>
        <authorList>
            <person name="Wang J."/>
            <person name="Geng K."/>
            <person name="Ul-Haque F."/>
            <person name="Crombie A.T."/>
            <person name="Street L.E."/>
            <person name="Wookey P.A."/>
            <person name="Murrell J.C."/>
            <person name="Pratscher J."/>
        </authorList>
    </citation>
    <scope>NUCLEOTIDE SEQUENCE [LARGE SCALE GENOMIC DNA]</scope>
    <source>
        <strain evidence="13 14">TVC</strain>
    </source>
</reference>
<dbReference type="GO" id="GO:0009252">
    <property type="term" value="P:peptidoglycan biosynthetic process"/>
    <property type="evidence" value="ECO:0007669"/>
    <property type="project" value="UniProtKB-KW"/>
</dbReference>
<evidence type="ECO:0000256" key="3">
    <source>
        <dbReference type="ARBA" id="ARBA00022801"/>
    </source>
</evidence>
<evidence type="ECO:0000256" key="7">
    <source>
        <dbReference type="PIRSR" id="PIRSR618044-1"/>
    </source>
</evidence>
<dbReference type="GO" id="GO:0042834">
    <property type="term" value="F:peptidoglycan binding"/>
    <property type="evidence" value="ECO:0007669"/>
    <property type="project" value="InterPro"/>
</dbReference>
<dbReference type="GO" id="GO:0006508">
    <property type="term" value="P:proteolysis"/>
    <property type="evidence" value="ECO:0007669"/>
    <property type="project" value="InterPro"/>
</dbReference>
<comment type="similarity">
    <text evidence="1 9">Belongs to the peptidase S11 family.</text>
</comment>
<dbReference type="Pfam" id="PF05036">
    <property type="entry name" value="SPOR"/>
    <property type="match status" value="1"/>
</dbReference>
<dbReference type="InterPro" id="IPR018044">
    <property type="entry name" value="Peptidase_S11"/>
</dbReference>
<evidence type="ECO:0000256" key="2">
    <source>
        <dbReference type="ARBA" id="ARBA00022729"/>
    </source>
</evidence>
<organism evidence="13 14">
    <name type="scientific">Methylocella silvestris</name>
    <dbReference type="NCBI Taxonomy" id="199596"/>
    <lineage>
        <taxon>Bacteria</taxon>
        <taxon>Pseudomonadati</taxon>
        <taxon>Pseudomonadota</taxon>
        <taxon>Alphaproteobacteria</taxon>
        <taxon>Hyphomicrobiales</taxon>
        <taxon>Beijerinckiaceae</taxon>
        <taxon>Methylocella</taxon>
    </lineage>
</organism>
<evidence type="ECO:0000313" key="13">
    <source>
        <dbReference type="EMBL" id="PNG25220.1"/>
    </source>
</evidence>
<keyword evidence="10" id="KW-0472">Membrane</keyword>
<feature type="active site" description="Acyl-ester intermediate" evidence="7">
    <location>
        <position position="105"/>
    </location>
</feature>
<dbReference type="EMBL" id="PDZR01000018">
    <property type="protein sequence ID" value="PNG25220.1"/>
    <property type="molecule type" value="Genomic_DNA"/>
</dbReference>
<evidence type="ECO:0000256" key="9">
    <source>
        <dbReference type="RuleBase" id="RU004016"/>
    </source>
</evidence>
<dbReference type="Pfam" id="PF00768">
    <property type="entry name" value="Peptidase_S11"/>
    <property type="match status" value="1"/>
</dbReference>
<dbReference type="PRINTS" id="PR00725">
    <property type="entry name" value="DADACBPTASE1"/>
</dbReference>
<proteinExistence type="inferred from homology"/>
<dbReference type="PANTHER" id="PTHR21581:SF6">
    <property type="entry name" value="TRAFFICKING PROTEIN PARTICLE COMPLEX SUBUNIT 12"/>
    <property type="match status" value="1"/>
</dbReference>
<feature type="active site" evidence="7">
    <location>
        <position position="165"/>
    </location>
</feature>
<sequence>MLDIGATVRRSKAEAFSGLALVVAIGVAAVSFFAGPAEARQRSHGHHAGKHFPGHYARAHHAHSVRYMRARPFAPSRNFAAIVVDGNSGESLYGRNEDEPRHPASITKVMTLYLLFEQLEQGRLRLDSEIPISVRAAAQKPTKLGLRPGRTISVDDAIKAIVTRSANDIAVAVAEAVGGDEDRFAELMTRKARELGMRNTRYVNASGLPADAQITTARDLSILGRAVQERFPRYYRYFSTRAFYFAGATIRNHNRLMDRVEGMDGIKTGYTNASGFNLLTSVKREGHYIVAVVMGGVSAPSRDRIMADLIEDQIGNGATVRTASVLRDLPQRPIERAPPADLPSRVMAQQQAAPEAAAPIVTPAPQREIAPPPKAALAYVATQPAVQAPAQKITLRAIAPQAPQAIDPIRVASISADVPLDRPRPAFVSGAARTPAAAAAAGSAESGAARPAAVKTASLDGSTVNAAFFAPPTATPSTMRWIAGPAPAKLRKTERTADRQEATSIEALRVAAPAEKIKEAEGKSAERRPPAAARGWMIQIGATDDVAKANALLAKARISCGRTLGSAQPFTEKVQKGSETLYRARFAGLEEKSAENACRTLKQSGLSCFATKN</sequence>
<dbReference type="GO" id="GO:0009002">
    <property type="term" value="F:serine-type D-Ala-D-Ala carboxypeptidase activity"/>
    <property type="evidence" value="ECO:0007669"/>
    <property type="project" value="InterPro"/>
</dbReference>
<keyword evidence="10" id="KW-1133">Transmembrane helix</keyword>
<dbReference type="RefSeq" id="WP_102844489.1">
    <property type="nucleotide sequence ID" value="NZ_PDZR01000018.1"/>
</dbReference>
<dbReference type="InterPro" id="IPR001967">
    <property type="entry name" value="Peptidase_S11_N"/>
</dbReference>